<feature type="modified residue" description="4-aspartylphosphate" evidence="5">
    <location>
        <position position="53"/>
    </location>
</feature>
<gene>
    <name evidence="7" type="ORF">KCTCHS21_25170</name>
</gene>
<dbReference type="Gene3D" id="3.40.50.2300">
    <property type="match status" value="1"/>
</dbReference>
<dbReference type="OrthoDB" id="3190595at2"/>
<proteinExistence type="predicted"/>
<keyword evidence="5" id="KW-0597">Phosphoprotein</keyword>
<evidence type="ECO:0000256" key="5">
    <source>
        <dbReference type="PROSITE-ProRule" id="PRU00169"/>
    </source>
</evidence>
<dbReference type="PANTHER" id="PTHR35807">
    <property type="entry name" value="TRANSCRIPTIONAL REGULATOR REDD-RELATED"/>
    <property type="match status" value="1"/>
</dbReference>
<dbReference type="SMART" id="SM01043">
    <property type="entry name" value="BTAD"/>
    <property type="match status" value="1"/>
</dbReference>
<dbReference type="SUPFAM" id="SSF48452">
    <property type="entry name" value="TPR-like"/>
    <property type="match status" value="1"/>
</dbReference>
<reference evidence="7 8" key="1">
    <citation type="submission" date="2019-01" db="EMBL/GenBank/DDBJ databases">
        <title>Complete genome sequence of Cohnella hallensis HS21 isolated from Korean fir (Abies koreana) rhizospheric soil.</title>
        <authorList>
            <person name="Jiang L."/>
            <person name="Kang S.W."/>
            <person name="Kim S."/>
            <person name="Jung J."/>
            <person name="Kim C.Y."/>
            <person name="Kim D.H."/>
            <person name="Kim S.W."/>
            <person name="Lee J."/>
        </authorList>
    </citation>
    <scope>NUCLEOTIDE SEQUENCE [LARGE SCALE GENOMIC DNA]</scope>
    <source>
        <strain evidence="7 8">HS21</strain>
    </source>
</reference>
<dbReference type="InterPro" id="IPR016032">
    <property type="entry name" value="Sig_transdc_resp-reg_C-effctor"/>
</dbReference>
<dbReference type="Gene3D" id="1.10.10.10">
    <property type="entry name" value="Winged helix-like DNA-binding domain superfamily/Winged helix DNA-binding domain"/>
    <property type="match status" value="1"/>
</dbReference>
<keyword evidence="3" id="KW-0238">DNA-binding</keyword>
<evidence type="ECO:0000259" key="6">
    <source>
        <dbReference type="PROSITE" id="PS50110"/>
    </source>
</evidence>
<dbReference type="GO" id="GO:0003677">
    <property type="term" value="F:DNA binding"/>
    <property type="evidence" value="ECO:0007669"/>
    <property type="project" value="UniProtKB-KW"/>
</dbReference>
<sequence length="370" mass="43194">MRAFLVDDEGLALRDLERQLTKIGGIEIIGTYKCAADALEQVPHLKPNVVFFDIDMPEISGLEAADLLHKIDSTIDIVFVTAYQEYAVKAFELAALDYVLKPINTDRLSLTVQRLSLRENNFTRYNDAPIIATVCCFQRLHIEYGKAEPFQWRTVRAQELFSYMIYKRNQPVRKDILLELLWPETEYKKAYTQLYTTVYQIRKSLDTAGLSIKLTNSGSDYYLDMGNNQYDVQDWEEARQLLPSLTAETAPLYVQWLKANEGDFLSEQDYIWAENERQRLRDIWYKHALAVGQVWKEAGQLKEALQLYDLVEKRFPHVEEVYSNMMQFYAEAGDLHLVRKKYEQLCKMLQDEYGIAPSQPVSQWYDQIIS</sequence>
<dbReference type="Pfam" id="PF00072">
    <property type="entry name" value="Response_reg"/>
    <property type="match status" value="1"/>
</dbReference>
<dbReference type="GO" id="GO:0000160">
    <property type="term" value="P:phosphorelay signal transduction system"/>
    <property type="evidence" value="ECO:0007669"/>
    <property type="project" value="UniProtKB-KW"/>
</dbReference>
<dbReference type="Pfam" id="PF03704">
    <property type="entry name" value="BTAD"/>
    <property type="match status" value="1"/>
</dbReference>
<dbReference type="SUPFAM" id="SSF52172">
    <property type="entry name" value="CheY-like"/>
    <property type="match status" value="1"/>
</dbReference>
<dbReference type="InterPro" id="IPR036388">
    <property type="entry name" value="WH-like_DNA-bd_sf"/>
</dbReference>
<dbReference type="RefSeq" id="WP_130608322.1">
    <property type="nucleotide sequence ID" value="NZ_AP019400.1"/>
</dbReference>
<dbReference type="InterPro" id="IPR001789">
    <property type="entry name" value="Sig_transdc_resp-reg_receiver"/>
</dbReference>
<dbReference type="InterPro" id="IPR011006">
    <property type="entry name" value="CheY-like_superfamily"/>
</dbReference>
<evidence type="ECO:0000313" key="7">
    <source>
        <dbReference type="EMBL" id="BBI33118.1"/>
    </source>
</evidence>
<evidence type="ECO:0000256" key="3">
    <source>
        <dbReference type="ARBA" id="ARBA00023125"/>
    </source>
</evidence>
<dbReference type="InterPro" id="IPR005158">
    <property type="entry name" value="BTAD"/>
</dbReference>
<dbReference type="InterPro" id="IPR051677">
    <property type="entry name" value="AfsR-DnrI-RedD_regulator"/>
</dbReference>
<dbReference type="EMBL" id="AP019400">
    <property type="protein sequence ID" value="BBI33118.1"/>
    <property type="molecule type" value="Genomic_DNA"/>
</dbReference>
<evidence type="ECO:0000256" key="4">
    <source>
        <dbReference type="ARBA" id="ARBA00023163"/>
    </source>
</evidence>
<dbReference type="Proteomes" id="UP000289856">
    <property type="component" value="Chromosome"/>
</dbReference>
<dbReference type="InterPro" id="IPR011990">
    <property type="entry name" value="TPR-like_helical_dom_sf"/>
</dbReference>
<keyword evidence="1" id="KW-0902">Two-component regulatory system</keyword>
<organism evidence="7 8">
    <name type="scientific">Cohnella abietis</name>
    <dbReference type="NCBI Taxonomy" id="2507935"/>
    <lineage>
        <taxon>Bacteria</taxon>
        <taxon>Bacillati</taxon>
        <taxon>Bacillota</taxon>
        <taxon>Bacilli</taxon>
        <taxon>Bacillales</taxon>
        <taxon>Paenibacillaceae</taxon>
        <taxon>Cohnella</taxon>
    </lineage>
</organism>
<keyword evidence="4" id="KW-0804">Transcription</keyword>
<evidence type="ECO:0000256" key="1">
    <source>
        <dbReference type="ARBA" id="ARBA00023012"/>
    </source>
</evidence>
<dbReference type="KEGG" id="cohn:KCTCHS21_25170"/>
<dbReference type="SMART" id="SM00448">
    <property type="entry name" value="REC"/>
    <property type="match status" value="1"/>
</dbReference>
<accession>A0A3T1D501</accession>
<dbReference type="PANTHER" id="PTHR35807:SF2">
    <property type="entry name" value="TRANSCRIPTIONAL ACTIVATOR DOMAIN"/>
    <property type="match status" value="1"/>
</dbReference>
<protein>
    <recommendedName>
        <fullName evidence="6">Response regulatory domain-containing protein</fullName>
    </recommendedName>
</protein>
<evidence type="ECO:0000313" key="8">
    <source>
        <dbReference type="Proteomes" id="UP000289856"/>
    </source>
</evidence>
<dbReference type="AlphaFoldDB" id="A0A3T1D501"/>
<dbReference type="GO" id="GO:0006355">
    <property type="term" value="P:regulation of DNA-templated transcription"/>
    <property type="evidence" value="ECO:0007669"/>
    <property type="project" value="InterPro"/>
</dbReference>
<keyword evidence="2" id="KW-0805">Transcription regulation</keyword>
<feature type="domain" description="Response regulatory" evidence="6">
    <location>
        <begin position="2"/>
        <end position="116"/>
    </location>
</feature>
<dbReference type="SUPFAM" id="SSF46894">
    <property type="entry name" value="C-terminal effector domain of the bipartite response regulators"/>
    <property type="match status" value="1"/>
</dbReference>
<evidence type="ECO:0000256" key="2">
    <source>
        <dbReference type="ARBA" id="ARBA00023015"/>
    </source>
</evidence>
<name>A0A3T1D501_9BACL</name>
<dbReference type="Gene3D" id="1.25.40.10">
    <property type="entry name" value="Tetratricopeptide repeat domain"/>
    <property type="match status" value="1"/>
</dbReference>
<keyword evidence="8" id="KW-1185">Reference proteome</keyword>
<dbReference type="PROSITE" id="PS50110">
    <property type="entry name" value="RESPONSE_REGULATORY"/>
    <property type="match status" value="1"/>
</dbReference>